<dbReference type="InterPro" id="IPR020904">
    <property type="entry name" value="Sc_DH/Rdtase_CS"/>
</dbReference>
<dbReference type="Pfam" id="PF00106">
    <property type="entry name" value="adh_short"/>
    <property type="match status" value="1"/>
</dbReference>
<name>A0A4Y9FT60_9MICO</name>
<dbReference type="InterPro" id="IPR002347">
    <property type="entry name" value="SDR_fam"/>
</dbReference>
<dbReference type="OrthoDB" id="9793325at2"/>
<sequence>MEQDLGGKRAFVSGATQGIGFAIARQLAEASASVVVNGRGEERVRAACERLRTLVPGADIDGIAADFAAPEQVDGLLSELGEVDILVNNVGLFGVAPFADVSDEEWRRYFEVNVMSGVRLSRLVLPGMLDRGRGRILFVSSESGVNVPADMVHYGVSKAAMIALANGLAKLTRGTAVTVNTILGGPTYSDGVAEAVEGIARVQGLPPEQVKESIISENATTLLQRFIEPDEIAHLARYLASSLSSATNGATLRADGGVLTTLL</sequence>
<dbReference type="RefSeq" id="WP_135115326.1">
    <property type="nucleotide sequence ID" value="NZ_JADGLL010000044.1"/>
</dbReference>
<dbReference type="Proteomes" id="UP000298358">
    <property type="component" value="Unassembled WGS sequence"/>
</dbReference>
<dbReference type="InterPro" id="IPR036291">
    <property type="entry name" value="NAD(P)-bd_dom_sf"/>
</dbReference>
<gene>
    <name evidence="4" type="ORF">E4U02_13375</name>
</gene>
<dbReference type="FunFam" id="3.40.50.720:FF:000084">
    <property type="entry name" value="Short-chain dehydrogenase reductase"/>
    <property type="match status" value="1"/>
</dbReference>
<dbReference type="PRINTS" id="PR00081">
    <property type="entry name" value="GDHRDH"/>
</dbReference>
<dbReference type="PROSITE" id="PS00061">
    <property type="entry name" value="ADH_SHORT"/>
    <property type="match status" value="1"/>
</dbReference>
<reference evidence="4 5" key="1">
    <citation type="submission" date="2019-03" db="EMBL/GenBank/DDBJ databases">
        <title>Diversity of the mouse oral microbiome.</title>
        <authorList>
            <person name="Joseph S."/>
            <person name="Aduse-Opoku J."/>
            <person name="Curtis M."/>
            <person name="Wade W."/>
            <person name="Hashim A."/>
        </authorList>
    </citation>
    <scope>NUCLEOTIDE SEQUENCE [LARGE SCALE GENOMIC DNA]</scope>
    <source>
        <strain evidence="4 5">P1012</strain>
    </source>
</reference>
<evidence type="ECO:0000256" key="2">
    <source>
        <dbReference type="ARBA" id="ARBA00023002"/>
    </source>
</evidence>
<evidence type="ECO:0000313" key="5">
    <source>
        <dbReference type="Proteomes" id="UP000298358"/>
    </source>
</evidence>
<dbReference type="AlphaFoldDB" id="A0A4Y9FT60"/>
<dbReference type="InterPro" id="IPR050259">
    <property type="entry name" value="SDR"/>
</dbReference>
<comment type="similarity">
    <text evidence="1 3">Belongs to the short-chain dehydrogenases/reductases (SDR) family.</text>
</comment>
<dbReference type="GO" id="GO:0032787">
    <property type="term" value="P:monocarboxylic acid metabolic process"/>
    <property type="evidence" value="ECO:0007669"/>
    <property type="project" value="UniProtKB-ARBA"/>
</dbReference>
<dbReference type="PRINTS" id="PR00080">
    <property type="entry name" value="SDRFAMILY"/>
</dbReference>
<keyword evidence="5" id="KW-1185">Reference proteome</keyword>
<comment type="caution">
    <text evidence="4">The sequence shown here is derived from an EMBL/GenBank/DDBJ whole genome shotgun (WGS) entry which is preliminary data.</text>
</comment>
<dbReference type="PANTHER" id="PTHR42879">
    <property type="entry name" value="3-OXOACYL-(ACYL-CARRIER-PROTEIN) REDUCTASE"/>
    <property type="match status" value="1"/>
</dbReference>
<dbReference type="SUPFAM" id="SSF51735">
    <property type="entry name" value="NAD(P)-binding Rossmann-fold domains"/>
    <property type="match status" value="1"/>
</dbReference>
<evidence type="ECO:0000256" key="1">
    <source>
        <dbReference type="ARBA" id="ARBA00006484"/>
    </source>
</evidence>
<proteinExistence type="inferred from homology"/>
<evidence type="ECO:0000256" key="3">
    <source>
        <dbReference type="RuleBase" id="RU000363"/>
    </source>
</evidence>
<keyword evidence="2" id="KW-0560">Oxidoreductase</keyword>
<organism evidence="4 5">
    <name type="scientific">Microbacterium paludicola</name>
    <dbReference type="NCBI Taxonomy" id="300019"/>
    <lineage>
        <taxon>Bacteria</taxon>
        <taxon>Bacillati</taxon>
        <taxon>Actinomycetota</taxon>
        <taxon>Actinomycetes</taxon>
        <taxon>Micrococcales</taxon>
        <taxon>Microbacteriaceae</taxon>
        <taxon>Microbacterium</taxon>
    </lineage>
</organism>
<dbReference type="Gene3D" id="3.40.50.720">
    <property type="entry name" value="NAD(P)-binding Rossmann-like Domain"/>
    <property type="match status" value="1"/>
</dbReference>
<evidence type="ECO:0000313" key="4">
    <source>
        <dbReference type="EMBL" id="TFU31448.1"/>
    </source>
</evidence>
<dbReference type="GO" id="GO:0016491">
    <property type="term" value="F:oxidoreductase activity"/>
    <property type="evidence" value="ECO:0007669"/>
    <property type="project" value="UniProtKB-KW"/>
</dbReference>
<dbReference type="EMBL" id="SPQB01000044">
    <property type="protein sequence ID" value="TFU31448.1"/>
    <property type="molecule type" value="Genomic_DNA"/>
</dbReference>
<protein>
    <submittedName>
        <fullName evidence="4">SDR family NAD(P)-dependent oxidoreductase</fullName>
    </submittedName>
</protein>
<accession>A0A4Y9FT60</accession>